<evidence type="ECO:0000313" key="2">
    <source>
        <dbReference type="EMBL" id="URD76875.1"/>
    </source>
</evidence>
<dbReference type="AlphaFoldDB" id="A0A9E7JD91"/>
<reference evidence="2" key="1">
    <citation type="submission" date="2022-05" db="EMBL/GenBank/DDBJ databases">
        <title>The Musa troglodytarum L. genome provides insights into the mechanism of non-climacteric behaviour and enrichment of carotenoids.</title>
        <authorList>
            <person name="Wang J."/>
        </authorList>
    </citation>
    <scope>NUCLEOTIDE SEQUENCE</scope>
    <source>
        <tissue evidence="2">Leaf</tissue>
    </source>
</reference>
<gene>
    <name evidence="2" type="ORF">MUK42_24906</name>
</gene>
<keyword evidence="3" id="KW-1185">Reference proteome</keyword>
<sequence>MESARTRSIRCQVTRIRFNSASSDPKSGPASRLLPRRVRFDRTISDDDDDDDDGRRSKAVPSALRSIERSVMRCHIPINPRIRNPPFLV</sequence>
<dbReference type="EMBL" id="CP097502">
    <property type="protein sequence ID" value="URD76875.1"/>
    <property type="molecule type" value="Genomic_DNA"/>
</dbReference>
<name>A0A9E7JD91_9LILI</name>
<organism evidence="2 3">
    <name type="scientific">Musa troglodytarum</name>
    <name type="common">fe'i banana</name>
    <dbReference type="NCBI Taxonomy" id="320322"/>
    <lineage>
        <taxon>Eukaryota</taxon>
        <taxon>Viridiplantae</taxon>
        <taxon>Streptophyta</taxon>
        <taxon>Embryophyta</taxon>
        <taxon>Tracheophyta</taxon>
        <taxon>Spermatophyta</taxon>
        <taxon>Magnoliopsida</taxon>
        <taxon>Liliopsida</taxon>
        <taxon>Zingiberales</taxon>
        <taxon>Musaceae</taxon>
        <taxon>Musa</taxon>
    </lineage>
</organism>
<evidence type="ECO:0000256" key="1">
    <source>
        <dbReference type="SAM" id="MobiDB-lite"/>
    </source>
</evidence>
<dbReference type="Proteomes" id="UP001055439">
    <property type="component" value="Chromosome 1"/>
</dbReference>
<feature type="region of interest" description="Disordered" evidence="1">
    <location>
        <begin position="16"/>
        <end position="62"/>
    </location>
</feature>
<evidence type="ECO:0000313" key="3">
    <source>
        <dbReference type="Proteomes" id="UP001055439"/>
    </source>
</evidence>
<accession>A0A9E7JD91</accession>
<proteinExistence type="predicted"/>
<protein>
    <submittedName>
        <fullName evidence="2">Uncharacterized protein</fullName>
    </submittedName>
</protein>